<proteinExistence type="predicted"/>
<accession>A0AAX1UFE6</accession>
<evidence type="ECO:0008006" key="3">
    <source>
        <dbReference type="Google" id="ProtNLM"/>
    </source>
</evidence>
<dbReference type="AlphaFoldDB" id="A0AAX1UFE6"/>
<gene>
    <name evidence="1" type="ORF">D1114_21510</name>
</gene>
<dbReference type="RefSeq" id="WP_119001418.1">
    <property type="nucleotide sequence ID" value="NZ_QWGP01000041.1"/>
</dbReference>
<reference evidence="1 2" key="1">
    <citation type="submission" date="2018-08" db="EMBL/GenBank/DDBJ databases">
        <title>Draft genome sequence of Rhodobacter sphaeroides FY.</title>
        <authorList>
            <person name="Rayyan A."/>
            <person name="Meyer T.E."/>
            <person name="Kyndt J.A."/>
        </authorList>
    </citation>
    <scope>NUCLEOTIDE SEQUENCE [LARGE SCALE GENOMIC DNA]</scope>
    <source>
        <strain evidence="1 2">FY</strain>
    </source>
</reference>
<dbReference type="EMBL" id="QWGP01000041">
    <property type="protein sequence ID" value="RHZ91007.1"/>
    <property type="molecule type" value="Genomic_DNA"/>
</dbReference>
<sequence length="217" mass="24572">MTAHPRSVPAGSAPRLIEAGHLPDYPLDPNQRLTTHFFMAWHHDRWLNSRFRLSAPPDVRGLAFDLFCLSQKQTPVGTLPDDDVQLAALLMLDLKAWQSYRSRDWSPLYKWVPCQCDGEVRLMHSVVVEIILESLSLREKRRVEGETGRRRKRLARLPDQILDAGGTRKMAADPGLLERIDSWLVQFCPGNRTRDMVRRALEADALAQADGVQGIGA</sequence>
<evidence type="ECO:0000313" key="2">
    <source>
        <dbReference type="Proteomes" id="UP000266305"/>
    </source>
</evidence>
<protein>
    <recommendedName>
        <fullName evidence="3">DUF1376 domain-containing protein</fullName>
    </recommendedName>
</protein>
<organism evidence="1 2">
    <name type="scientific">Cereibacter sphaeroides</name>
    <name type="common">Rhodobacter sphaeroides</name>
    <dbReference type="NCBI Taxonomy" id="1063"/>
    <lineage>
        <taxon>Bacteria</taxon>
        <taxon>Pseudomonadati</taxon>
        <taxon>Pseudomonadota</taxon>
        <taxon>Alphaproteobacteria</taxon>
        <taxon>Rhodobacterales</taxon>
        <taxon>Paracoccaceae</taxon>
        <taxon>Cereibacter</taxon>
    </lineage>
</organism>
<name>A0AAX1UFE6_CERSP</name>
<evidence type="ECO:0000313" key="1">
    <source>
        <dbReference type="EMBL" id="RHZ91007.1"/>
    </source>
</evidence>
<comment type="caution">
    <text evidence="1">The sequence shown here is derived from an EMBL/GenBank/DDBJ whole genome shotgun (WGS) entry which is preliminary data.</text>
</comment>
<dbReference type="Proteomes" id="UP000266305">
    <property type="component" value="Unassembled WGS sequence"/>
</dbReference>